<keyword evidence="6" id="KW-0233">DNA recombination</keyword>
<evidence type="ECO:0000313" key="9">
    <source>
        <dbReference type="EMBL" id="CAB4139998.1"/>
    </source>
</evidence>
<dbReference type="GO" id="GO:0044826">
    <property type="term" value="P:viral genome integration into host DNA"/>
    <property type="evidence" value="ECO:0007669"/>
    <property type="project" value="UniProtKB-KW"/>
</dbReference>
<dbReference type="InterPro" id="IPR011010">
    <property type="entry name" value="DNA_brk_join_enz"/>
</dbReference>
<dbReference type="GO" id="GO:0075713">
    <property type="term" value="P:establishment of integrated proviral latency"/>
    <property type="evidence" value="ECO:0007669"/>
    <property type="project" value="UniProtKB-KW"/>
</dbReference>
<evidence type="ECO:0000256" key="3">
    <source>
        <dbReference type="ARBA" id="ARBA00022679"/>
    </source>
</evidence>
<evidence type="ECO:0000256" key="6">
    <source>
        <dbReference type="ARBA" id="ARBA00023172"/>
    </source>
</evidence>
<dbReference type="Pfam" id="PF00589">
    <property type="entry name" value="Phage_integrase"/>
    <property type="match status" value="1"/>
</dbReference>
<dbReference type="PANTHER" id="PTHR30349:SF41">
    <property type="entry name" value="INTEGRASE_RECOMBINASE PROTEIN MJ0367-RELATED"/>
    <property type="match status" value="1"/>
</dbReference>
<evidence type="ECO:0000256" key="4">
    <source>
        <dbReference type="ARBA" id="ARBA00022801"/>
    </source>
</evidence>
<gene>
    <name evidence="9" type="ORF">UFOVP397_34</name>
</gene>
<dbReference type="PROSITE" id="PS51898">
    <property type="entry name" value="TYR_RECOMBINASE"/>
    <property type="match status" value="1"/>
</dbReference>
<evidence type="ECO:0000259" key="8">
    <source>
        <dbReference type="PROSITE" id="PS51898"/>
    </source>
</evidence>
<dbReference type="PANTHER" id="PTHR30349">
    <property type="entry name" value="PHAGE INTEGRASE-RELATED"/>
    <property type="match status" value="1"/>
</dbReference>
<reference evidence="9" key="1">
    <citation type="submission" date="2020-04" db="EMBL/GenBank/DDBJ databases">
        <authorList>
            <person name="Chiriac C."/>
            <person name="Salcher M."/>
            <person name="Ghai R."/>
            <person name="Kavagutti S V."/>
        </authorList>
    </citation>
    <scope>NUCLEOTIDE SEQUENCE</scope>
</reference>
<accession>A0A6J5M025</accession>
<dbReference type="SUPFAM" id="SSF56349">
    <property type="entry name" value="DNA breaking-rejoining enzymes"/>
    <property type="match status" value="1"/>
</dbReference>
<keyword evidence="7" id="KW-0229">DNA integration</keyword>
<keyword evidence="3" id="KW-0808">Transferase</keyword>
<dbReference type="GO" id="GO:0006310">
    <property type="term" value="P:DNA recombination"/>
    <property type="evidence" value="ECO:0007669"/>
    <property type="project" value="UniProtKB-KW"/>
</dbReference>
<name>A0A6J5M025_9CAUD</name>
<protein>
    <recommendedName>
        <fullName evidence="2">Integrase</fullName>
    </recommendedName>
</protein>
<evidence type="ECO:0000256" key="7">
    <source>
        <dbReference type="ARBA" id="ARBA00023195"/>
    </source>
</evidence>
<evidence type="ECO:0000256" key="5">
    <source>
        <dbReference type="ARBA" id="ARBA00023125"/>
    </source>
</evidence>
<proteinExistence type="inferred from homology"/>
<keyword evidence="4" id="KW-0378">Hydrolase</keyword>
<evidence type="ECO:0000256" key="2">
    <source>
        <dbReference type="ARBA" id="ARBA00016082"/>
    </source>
</evidence>
<dbReference type="Gene3D" id="1.10.150.130">
    <property type="match status" value="1"/>
</dbReference>
<dbReference type="InterPro" id="IPR050090">
    <property type="entry name" value="Tyrosine_recombinase_XerCD"/>
</dbReference>
<organism evidence="9">
    <name type="scientific">uncultured Caudovirales phage</name>
    <dbReference type="NCBI Taxonomy" id="2100421"/>
    <lineage>
        <taxon>Viruses</taxon>
        <taxon>Duplodnaviria</taxon>
        <taxon>Heunggongvirae</taxon>
        <taxon>Uroviricota</taxon>
        <taxon>Caudoviricetes</taxon>
        <taxon>Peduoviridae</taxon>
        <taxon>Maltschvirus</taxon>
        <taxon>Maltschvirus maltsch</taxon>
    </lineage>
</organism>
<dbReference type="GO" id="GO:0015074">
    <property type="term" value="P:DNA integration"/>
    <property type="evidence" value="ECO:0007669"/>
    <property type="project" value="InterPro"/>
</dbReference>
<dbReference type="GO" id="GO:0016740">
    <property type="term" value="F:transferase activity"/>
    <property type="evidence" value="ECO:0007669"/>
    <property type="project" value="UniProtKB-KW"/>
</dbReference>
<dbReference type="InterPro" id="IPR010998">
    <property type="entry name" value="Integrase_recombinase_N"/>
</dbReference>
<dbReference type="InterPro" id="IPR013762">
    <property type="entry name" value="Integrase-like_cat_sf"/>
</dbReference>
<keyword evidence="5" id="KW-0238">DNA-binding</keyword>
<dbReference type="GO" id="GO:0016787">
    <property type="term" value="F:hydrolase activity"/>
    <property type="evidence" value="ECO:0007669"/>
    <property type="project" value="UniProtKB-KW"/>
</dbReference>
<keyword evidence="7" id="KW-1160">Virus entry into host cell</keyword>
<dbReference type="Gene3D" id="1.10.443.10">
    <property type="entry name" value="Intergrase catalytic core"/>
    <property type="match status" value="1"/>
</dbReference>
<comment type="similarity">
    <text evidence="1">Belongs to the 'phage' integrase family.</text>
</comment>
<dbReference type="InterPro" id="IPR002104">
    <property type="entry name" value="Integrase_catalytic"/>
</dbReference>
<sequence>MANVTIRERKPGIWTVRVETRDEAGRRAFQYATVKGSRKDAEAERARIMVGLVTAPSDQPVAVSNVLAGPTPLDTMTVAAWVQRWLDTQRTMGVYRPQALRSVVRFCEYVTAAWGPKRISALTRTDVLGGFMLLAKRGLGPHRLHNAAAYGRRIMKDAAVAGVSVNLAHWDDLPLPKRPKSSGVVLTDADRAKVLAHVAGHRMGPLVRFALATGARRQEIVALEWRDFAWKAGTVTISRAAFYDRDEVQRIGETKTDSSRRTIKLPASILAELRQQRDRDEAAVLATGGDAREVEDMAVFRTGHGQVWSMDGLSTAVSEALTAAGYPGITLHDLRHMHATALLRAKQSPRAVQRRMGHSDIKVTLGVYGHVLQDDDDTLAEAMEMIVNG</sequence>
<keyword evidence="7" id="KW-1179">Viral genome integration</keyword>
<feature type="domain" description="Tyr recombinase" evidence="8">
    <location>
        <begin position="181"/>
        <end position="384"/>
    </location>
</feature>
<dbReference type="EMBL" id="LR796371">
    <property type="protein sequence ID" value="CAB4139998.1"/>
    <property type="molecule type" value="Genomic_DNA"/>
</dbReference>
<dbReference type="GO" id="GO:0003677">
    <property type="term" value="F:DNA binding"/>
    <property type="evidence" value="ECO:0007669"/>
    <property type="project" value="UniProtKB-KW"/>
</dbReference>
<dbReference type="CDD" id="cd01189">
    <property type="entry name" value="INT_ICEBs1_C_like"/>
    <property type="match status" value="1"/>
</dbReference>
<evidence type="ECO:0000256" key="1">
    <source>
        <dbReference type="ARBA" id="ARBA00008857"/>
    </source>
</evidence>